<evidence type="ECO:0000259" key="2">
    <source>
        <dbReference type="Pfam" id="PF14730"/>
    </source>
</evidence>
<dbReference type="Gene3D" id="3.30.530.80">
    <property type="match status" value="1"/>
</dbReference>
<gene>
    <name evidence="3" type="ORF">FO440_15825</name>
</gene>
<evidence type="ECO:0000313" key="3">
    <source>
        <dbReference type="EMBL" id="TSJ39228.1"/>
    </source>
</evidence>
<dbReference type="RefSeq" id="WP_144249266.1">
    <property type="nucleotide sequence ID" value="NZ_VLPK01000003.1"/>
</dbReference>
<dbReference type="EMBL" id="VLPK01000003">
    <property type="protein sequence ID" value="TSJ39228.1"/>
    <property type="molecule type" value="Genomic_DNA"/>
</dbReference>
<evidence type="ECO:0000313" key="4">
    <source>
        <dbReference type="Proteomes" id="UP000318733"/>
    </source>
</evidence>
<dbReference type="Proteomes" id="UP000318733">
    <property type="component" value="Unassembled WGS sequence"/>
</dbReference>
<proteinExistence type="predicted"/>
<dbReference type="AlphaFoldDB" id="A0A556MH56"/>
<dbReference type="OrthoDB" id="759044at2"/>
<keyword evidence="1" id="KW-0732">Signal</keyword>
<comment type="caution">
    <text evidence="3">The sequence shown here is derived from an EMBL/GenBank/DDBJ whole genome shotgun (WGS) entry which is preliminary data.</text>
</comment>
<organism evidence="3 4">
    <name type="scientific">Mucilaginibacter corticis</name>
    <dbReference type="NCBI Taxonomy" id="2597670"/>
    <lineage>
        <taxon>Bacteria</taxon>
        <taxon>Pseudomonadati</taxon>
        <taxon>Bacteroidota</taxon>
        <taxon>Sphingobacteriia</taxon>
        <taxon>Sphingobacteriales</taxon>
        <taxon>Sphingobacteriaceae</taxon>
        <taxon>Mucilaginibacter</taxon>
    </lineage>
</organism>
<keyword evidence="4" id="KW-1185">Reference proteome</keyword>
<feature type="domain" description="DUF4468" evidence="2">
    <location>
        <begin position="36"/>
        <end position="121"/>
    </location>
</feature>
<feature type="chain" id="PRO_5021702594" evidence="1">
    <location>
        <begin position="19"/>
        <end position="198"/>
    </location>
</feature>
<protein>
    <submittedName>
        <fullName evidence="3">DUF4468 domain-containing protein</fullName>
    </submittedName>
</protein>
<dbReference type="InterPro" id="IPR027823">
    <property type="entry name" value="DUF4468"/>
</dbReference>
<evidence type="ECO:0000256" key="1">
    <source>
        <dbReference type="SAM" id="SignalP"/>
    </source>
</evidence>
<accession>A0A556MH56</accession>
<feature type="signal peptide" evidence="1">
    <location>
        <begin position="1"/>
        <end position="18"/>
    </location>
</feature>
<dbReference type="Pfam" id="PF14730">
    <property type="entry name" value="DUF4468"/>
    <property type="match status" value="1"/>
</dbReference>
<sequence length="198" mass="22412">MKKLPLLIFILFAKTTFAQKDTVGLNTPFINGDVMYQKVFSAPGKSNVQLFGNAQLWFIKHYKNTKSIQIQDDVIGRVVGNGRELLTFKSILEMERDYDVDMTIQIDCKNGRYRTRIYNIVIETEDTNKVKNLLYAEKLMNYLLGNKTDLALSGGVNPFNKNQSKRALQSLNVLAGNIMSSINQTVSDADNLNDADNF</sequence>
<name>A0A556MH56_9SPHI</name>
<reference evidence="3 4" key="1">
    <citation type="submission" date="2019-07" db="EMBL/GenBank/DDBJ databases">
        <authorList>
            <person name="Huq M.A."/>
        </authorList>
    </citation>
    <scope>NUCLEOTIDE SEQUENCE [LARGE SCALE GENOMIC DNA]</scope>
    <source>
        <strain evidence="3 4">MAH-19</strain>
    </source>
</reference>